<dbReference type="InParanoid" id="A0A0C3BQZ3"/>
<dbReference type="Proteomes" id="UP000054166">
    <property type="component" value="Unassembled WGS sequence"/>
</dbReference>
<dbReference type="SUPFAM" id="SSF51230">
    <property type="entry name" value="Single hybrid motif"/>
    <property type="match status" value="1"/>
</dbReference>
<dbReference type="Gene3D" id="2.40.50.100">
    <property type="match status" value="1"/>
</dbReference>
<dbReference type="SUPFAM" id="SSF52440">
    <property type="entry name" value="PreATP-grasp domain"/>
    <property type="match status" value="1"/>
</dbReference>
<feature type="region of interest" description="Disordered" evidence="7">
    <location>
        <begin position="452"/>
        <end position="472"/>
    </location>
</feature>
<comment type="cofactor">
    <cofactor evidence="1">
        <name>biotin</name>
        <dbReference type="ChEBI" id="CHEBI:57586"/>
    </cofactor>
</comment>
<dbReference type="GO" id="GO:0004485">
    <property type="term" value="F:methylcrotonoyl-CoA carboxylase activity"/>
    <property type="evidence" value="ECO:0007669"/>
    <property type="project" value="TreeGrafter"/>
</dbReference>
<dbReference type="InterPro" id="IPR005479">
    <property type="entry name" value="CPAse_ATP-bd"/>
</dbReference>
<dbReference type="Pfam" id="PF02786">
    <property type="entry name" value="CPSase_L_D2"/>
    <property type="match status" value="1"/>
</dbReference>
<feature type="domain" description="Lipoyl-binding" evidence="8">
    <location>
        <begin position="722"/>
        <end position="798"/>
    </location>
</feature>
<dbReference type="InterPro" id="IPR011053">
    <property type="entry name" value="Single_hybrid_motif"/>
</dbReference>
<evidence type="ECO:0000256" key="2">
    <source>
        <dbReference type="ARBA" id="ARBA00022598"/>
    </source>
</evidence>
<evidence type="ECO:0000256" key="7">
    <source>
        <dbReference type="SAM" id="MobiDB-lite"/>
    </source>
</evidence>
<dbReference type="GO" id="GO:0046872">
    <property type="term" value="F:metal ion binding"/>
    <property type="evidence" value="ECO:0007669"/>
    <property type="project" value="InterPro"/>
</dbReference>
<dbReference type="HOGENOM" id="CLU_000395_3_3_1"/>
<dbReference type="InterPro" id="IPR011761">
    <property type="entry name" value="ATP-grasp"/>
</dbReference>
<keyword evidence="3 6" id="KW-0547">Nucleotide-binding</keyword>
<evidence type="ECO:0000256" key="5">
    <source>
        <dbReference type="ARBA" id="ARBA00023267"/>
    </source>
</evidence>
<accession>A0A0C3BQZ3</accession>
<protein>
    <submittedName>
        <fullName evidence="11">Uncharacterized protein</fullName>
    </submittedName>
</protein>
<evidence type="ECO:0000256" key="4">
    <source>
        <dbReference type="ARBA" id="ARBA00022840"/>
    </source>
</evidence>
<keyword evidence="12" id="KW-1185">Reference proteome</keyword>
<evidence type="ECO:0000256" key="3">
    <source>
        <dbReference type="ARBA" id="ARBA00022741"/>
    </source>
</evidence>
<dbReference type="InterPro" id="IPR011764">
    <property type="entry name" value="Biotin_carboxylation_dom"/>
</dbReference>
<evidence type="ECO:0000256" key="6">
    <source>
        <dbReference type="PROSITE-ProRule" id="PRU00409"/>
    </source>
</evidence>
<dbReference type="EMBL" id="KN832976">
    <property type="protein sequence ID" value="KIM88913.1"/>
    <property type="molecule type" value="Genomic_DNA"/>
</dbReference>
<gene>
    <name evidence="11" type="ORF">PILCRDRAFT_244799</name>
</gene>
<dbReference type="PANTHER" id="PTHR18866">
    <property type="entry name" value="CARBOXYLASE:PYRUVATE/ACETYL-COA/PROPIONYL-COA CARBOXYLASE"/>
    <property type="match status" value="1"/>
</dbReference>
<dbReference type="GO" id="GO:0005524">
    <property type="term" value="F:ATP binding"/>
    <property type="evidence" value="ECO:0007669"/>
    <property type="project" value="UniProtKB-UniRule"/>
</dbReference>
<evidence type="ECO:0000259" key="9">
    <source>
        <dbReference type="PROSITE" id="PS50975"/>
    </source>
</evidence>
<dbReference type="PANTHER" id="PTHR18866:SF33">
    <property type="entry name" value="METHYLCROTONOYL-COA CARBOXYLASE SUBUNIT ALPHA, MITOCHONDRIAL-RELATED"/>
    <property type="match status" value="1"/>
</dbReference>
<keyword evidence="5" id="KW-0092">Biotin</keyword>
<dbReference type="InterPro" id="IPR016185">
    <property type="entry name" value="PreATP-grasp_dom_sf"/>
</dbReference>
<dbReference type="SUPFAM" id="SSF56059">
    <property type="entry name" value="Glutathione synthetase ATP-binding domain-like"/>
    <property type="match status" value="1"/>
</dbReference>
<dbReference type="Pfam" id="PF02785">
    <property type="entry name" value="Biotin_carb_C"/>
    <property type="match status" value="1"/>
</dbReference>
<evidence type="ECO:0000256" key="1">
    <source>
        <dbReference type="ARBA" id="ARBA00001953"/>
    </source>
</evidence>
<feature type="compositionally biased region" description="Low complexity" evidence="7">
    <location>
        <begin position="456"/>
        <end position="469"/>
    </location>
</feature>
<dbReference type="InterPro" id="IPR011054">
    <property type="entry name" value="Rudment_hybrid_motif"/>
</dbReference>
<feature type="domain" description="ATP-grasp" evidence="9">
    <location>
        <begin position="199"/>
        <end position="397"/>
    </location>
</feature>
<organism evidence="11 12">
    <name type="scientific">Piloderma croceum (strain F 1598)</name>
    <dbReference type="NCBI Taxonomy" id="765440"/>
    <lineage>
        <taxon>Eukaryota</taxon>
        <taxon>Fungi</taxon>
        <taxon>Dikarya</taxon>
        <taxon>Basidiomycota</taxon>
        <taxon>Agaricomycotina</taxon>
        <taxon>Agaricomycetes</taxon>
        <taxon>Agaricomycetidae</taxon>
        <taxon>Atheliales</taxon>
        <taxon>Atheliaceae</taxon>
        <taxon>Piloderma</taxon>
    </lineage>
</organism>
<dbReference type="OrthoDB" id="196847at2759"/>
<proteinExistence type="predicted"/>
<reference evidence="11 12" key="1">
    <citation type="submission" date="2014-04" db="EMBL/GenBank/DDBJ databases">
        <authorList>
            <consortium name="DOE Joint Genome Institute"/>
            <person name="Kuo A."/>
            <person name="Tarkka M."/>
            <person name="Buscot F."/>
            <person name="Kohler A."/>
            <person name="Nagy L.G."/>
            <person name="Floudas D."/>
            <person name="Copeland A."/>
            <person name="Barry K.W."/>
            <person name="Cichocki N."/>
            <person name="Veneault-Fourrey C."/>
            <person name="LaButti K."/>
            <person name="Lindquist E.A."/>
            <person name="Lipzen A."/>
            <person name="Lundell T."/>
            <person name="Morin E."/>
            <person name="Murat C."/>
            <person name="Sun H."/>
            <person name="Tunlid A."/>
            <person name="Henrissat B."/>
            <person name="Grigoriev I.V."/>
            <person name="Hibbett D.S."/>
            <person name="Martin F."/>
            <person name="Nordberg H.P."/>
            <person name="Cantor M.N."/>
            <person name="Hua S.X."/>
        </authorList>
    </citation>
    <scope>NUCLEOTIDE SEQUENCE [LARGE SCALE GENOMIC DNA]</scope>
    <source>
        <strain evidence="11 12">F 1598</strain>
    </source>
</reference>
<keyword evidence="2" id="KW-0436">Ligase</keyword>
<feature type="domain" description="Biotin carboxylation" evidence="10">
    <location>
        <begin position="80"/>
        <end position="560"/>
    </location>
</feature>
<evidence type="ECO:0000259" key="10">
    <source>
        <dbReference type="PROSITE" id="PS50979"/>
    </source>
</evidence>
<dbReference type="FunFam" id="3.30.1490.20:FF:000003">
    <property type="entry name" value="acetyl-CoA carboxylase isoform X1"/>
    <property type="match status" value="1"/>
</dbReference>
<dbReference type="PROSITE" id="PS50979">
    <property type="entry name" value="BC"/>
    <property type="match status" value="1"/>
</dbReference>
<dbReference type="STRING" id="765440.A0A0C3BQZ3"/>
<reference evidence="12" key="2">
    <citation type="submission" date="2015-01" db="EMBL/GenBank/DDBJ databases">
        <title>Evolutionary Origins and Diversification of the Mycorrhizal Mutualists.</title>
        <authorList>
            <consortium name="DOE Joint Genome Institute"/>
            <consortium name="Mycorrhizal Genomics Consortium"/>
            <person name="Kohler A."/>
            <person name="Kuo A."/>
            <person name="Nagy L.G."/>
            <person name="Floudas D."/>
            <person name="Copeland A."/>
            <person name="Barry K.W."/>
            <person name="Cichocki N."/>
            <person name="Veneault-Fourrey C."/>
            <person name="LaButti K."/>
            <person name="Lindquist E.A."/>
            <person name="Lipzen A."/>
            <person name="Lundell T."/>
            <person name="Morin E."/>
            <person name="Murat C."/>
            <person name="Riley R."/>
            <person name="Ohm R."/>
            <person name="Sun H."/>
            <person name="Tunlid A."/>
            <person name="Henrissat B."/>
            <person name="Grigoriev I.V."/>
            <person name="Hibbett D.S."/>
            <person name="Martin F."/>
        </authorList>
    </citation>
    <scope>NUCLEOTIDE SEQUENCE [LARGE SCALE GENOMIC DNA]</scope>
    <source>
        <strain evidence="12">F 1598</strain>
    </source>
</reference>
<evidence type="ECO:0000313" key="12">
    <source>
        <dbReference type="Proteomes" id="UP000054166"/>
    </source>
</evidence>
<dbReference type="Gene3D" id="3.30.700.40">
    <property type="match status" value="1"/>
</dbReference>
<dbReference type="InterPro" id="IPR005481">
    <property type="entry name" value="BC-like_N"/>
</dbReference>
<dbReference type="PROSITE" id="PS50968">
    <property type="entry name" value="BIOTINYL_LIPOYL"/>
    <property type="match status" value="1"/>
</dbReference>
<dbReference type="SUPFAM" id="SSF51246">
    <property type="entry name" value="Rudiment single hybrid motif"/>
    <property type="match status" value="1"/>
</dbReference>
<dbReference type="InterPro" id="IPR005482">
    <property type="entry name" value="Biotin_COase_C"/>
</dbReference>
<evidence type="ECO:0000313" key="11">
    <source>
        <dbReference type="EMBL" id="KIM88913.1"/>
    </source>
</evidence>
<dbReference type="InterPro" id="IPR000089">
    <property type="entry name" value="Biotin_lipoyl"/>
</dbReference>
<evidence type="ECO:0000259" key="8">
    <source>
        <dbReference type="PROSITE" id="PS50968"/>
    </source>
</evidence>
<dbReference type="Pfam" id="PF00364">
    <property type="entry name" value="Biotin_lipoyl"/>
    <property type="match status" value="1"/>
</dbReference>
<sequence>MIPSNRSTAARSLRHASAQTAAPLLFSAARPGHNLRARCTLPGVVRNESNQWGRRIVLRPRGFTTIGSNPEVPFTTRRPHFDKILIANRGEIACRVIRTARKLGIKTVAVYSDVDIDSLHVQMADEAYCIGPAPSAESYLRMDKIIEVCHRSGAQAVHPGYGFLSENAKFAEMLADEGIVFIGPPSGAIVSMGSKSESKNIMLAAGVPCVPGYHGNNQDPDFLLKEAERIGFPVLIKAIHGGGGKGMRVVHSPLEFSESLASAQRESLKAFGNDIILIEKYIIRPRHVEVQVFADILGDVVSLWERDCSVQRRNQKVIEEAPAPRLSSDLRADLSAKAIAAARAVNYVGAGTVEFIFDNDTQEFYFMEMNTRLQVEHPVTEMVTGLDLVEWQLEVAAGNPLPLPQSSIPLVGHAFEARIYAENPRNDFLPDSGPLLYLSTPTPTHIFAPSFPAPLPSASSDESSSLTPSREVSIPMTPSLRLEQGFTQGSQIGVFYDPMIAKLVVHGRDRSEALRMLRKALEEYKVVGVATNVEFLRTLAGNASFIDGEVETGFIPKYFDELFPAIPEPSPEILAQAALFVVLRDHPVHSNAPSSPWTSLSSRRFGGDKYERLITLQKDEVSGEPVAVQVQSTTSGLFDITVIGPTARKTFLSVSAQMLSSTNLSTTLDSHLFNTTIVSQPPPAAVPASLSPNTMERLHIFNGGIKTTLVLPSPNWLLSLGGDVLNAAKGALKAPMPSLVVEVRVKVGDKVEKGQVVVVLESMKTETVLRTDVAGIVRAVGCKKGEMVEEGKELADIEEETKS</sequence>
<dbReference type="FunFam" id="3.40.50.20:FF:000010">
    <property type="entry name" value="Propionyl-CoA carboxylase subunit alpha"/>
    <property type="match status" value="1"/>
</dbReference>
<dbReference type="Pfam" id="PF00289">
    <property type="entry name" value="Biotin_carb_N"/>
    <property type="match status" value="1"/>
</dbReference>
<dbReference type="Gene3D" id="3.30.470.20">
    <property type="entry name" value="ATP-grasp fold, B domain"/>
    <property type="match status" value="1"/>
</dbReference>
<dbReference type="PROSITE" id="PS50975">
    <property type="entry name" value="ATP_GRASP"/>
    <property type="match status" value="1"/>
</dbReference>
<name>A0A0C3BQZ3_PILCF</name>
<dbReference type="AlphaFoldDB" id="A0A0C3BQZ3"/>
<dbReference type="GO" id="GO:0005739">
    <property type="term" value="C:mitochondrion"/>
    <property type="evidence" value="ECO:0007669"/>
    <property type="project" value="TreeGrafter"/>
</dbReference>
<keyword evidence="4 6" id="KW-0067">ATP-binding</keyword>
<dbReference type="CDD" id="cd06850">
    <property type="entry name" value="biotinyl_domain"/>
    <property type="match status" value="1"/>
</dbReference>
<dbReference type="PROSITE" id="PS00867">
    <property type="entry name" value="CPSASE_2"/>
    <property type="match status" value="1"/>
</dbReference>
<dbReference type="InterPro" id="IPR050856">
    <property type="entry name" value="Biotin_carboxylase_complex"/>
</dbReference>
<dbReference type="SMART" id="SM00878">
    <property type="entry name" value="Biotin_carb_C"/>
    <property type="match status" value="1"/>
</dbReference>